<comment type="caution">
    <text evidence="2">The sequence shown here is derived from an EMBL/GenBank/DDBJ whole genome shotgun (WGS) entry which is preliminary data.</text>
</comment>
<evidence type="ECO:0000313" key="3">
    <source>
        <dbReference type="Proteomes" id="UP000320888"/>
    </source>
</evidence>
<proteinExistence type="predicted"/>
<feature type="region of interest" description="Disordered" evidence="1">
    <location>
        <begin position="106"/>
        <end position="156"/>
    </location>
</feature>
<sequence length="156" mass="16923">MPNAVVLIPCTLFRVLRALNERPHMPFRQIPYATEDSEFMAVTSTDVKINMQTNQPATDRTTGEVLKTVGLLEMRNGAADVLKVTVPASQIPDDLAVGTPVRARSAWSPFRGSSPAATASCPRASPTAPLPSNAPPPPPRPRLPCPRPPRSRRLRP</sequence>
<evidence type="ECO:0000313" key="2">
    <source>
        <dbReference type="EMBL" id="TSB25864.1"/>
    </source>
</evidence>
<dbReference type="RefSeq" id="WP_143944263.1">
    <property type="nucleotide sequence ID" value="NZ_VKLS01000560.1"/>
</dbReference>
<dbReference type="Proteomes" id="UP000320888">
    <property type="component" value="Unassembled WGS sequence"/>
</dbReference>
<name>A0A553Y9H9_9ACTN</name>
<feature type="compositionally biased region" description="Pro residues" evidence="1">
    <location>
        <begin position="128"/>
        <end position="148"/>
    </location>
</feature>
<evidence type="ECO:0000256" key="1">
    <source>
        <dbReference type="SAM" id="MobiDB-lite"/>
    </source>
</evidence>
<dbReference type="EMBL" id="VKLS01000560">
    <property type="protein sequence ID" value="TSB25864.1"/>
    <property type="molecule type" value="Genomic_DNA"/>
</dbReference>
<gene>
    <name evidence="2" type="ORF">FNZ23_26880</name>
</gene>
<reference evidence="2 3" key="1">
    <citation type="submission" date="2019-07" db="EMBL/GenBank/DDBJ databases">
        <title>Draft genome for Streptomyces benahoarensis MZ03-48.</title>
        <authorList>
            <person name="Gonzalez-Pimentel J.L."/>
        </authorList>
    </citation>
    <scope>NUCLEOTIDE SEQUENCE [LARGE SCALE GENOMIC DNA]</scope>
    <source>
        <strain evidence="2 3">MZ03-48</strain>
    </source>
</reference>
<dbReference type="AlphaFoldDB" id="A0A553Y9H9"/>
<protein>
    <submittedName>
        <fullName evidence="2">Uncharacterized protein</fullName>
    </submittedName>
</protein>
<keyword evidence="3" id="KW-1185">Reference proteome</keyword>
<accession>A0A553Y9H9</accession>
<organism evidence="2 3">
    <name type="scientific">Streptomyces benahoarensis</name>
    <dbReference type="NCBI Taxonomy" id="2595054"/>
    <lineage>
        <taxon>Bacteria</taxon>
        <taxon>Bacillati</taxon>
        <taxon>Actinomycetota</taxon>
        <taxon>Actinomycetes</taxon>
        <taxon>Kitasatosporales</taxon>
        <taxon>Streptomycetaceae</taxon>
        <taxon>Streptomyces</taxon>
    </lineage>
</organism>